<proteinExistence type="predicted"/>
<accession>A0ACB9ZJC4</accession>
<protein>
    <submittedName>
        <fullName evidence="1">Uncharacterized protein</fullName>
    </submittedName>
</protein>
<dbReference type="EMBL" id="CM044708">
    <property type="protein sequence ID" value="KAI5647454.1"/>
    <property type="molecule type" value="Genomic_DNA"/>
</dbReference>
<dbReference type="Proteomes" id="UP001060085">
    <property type="component" value="Linkage Group LG08"/>
</dbReference>
<gene>
    <name evidence="1" type="ORF">M9H77_33459</name>
</gene>
<name>A0ACB9ZJC4_CATRO</name>
<evidence type="ECO:0000313" key="2">
    <source>
        <dbReference type="Proteomes" id="UP001060085"/>
    </source>
</evidence>
<comment type="caution">
    <text evidence="1">The sequence shown here is derived from an EMBL/GenBank/DDBJ whole genome shotgun (WGS) entry which is preliminary data.</text>
</comment>
<keyword evidence="2" id="KW-1185">Reference proteome</keyword>
<organism evidence="1 2">
    <name type="scientific">Catharanthus roseus</name>
    <name type="common">Madagascar periwinkle</name>
    <name type="synonym">Vinca rosea</name>
    <dbReference type="NCBI Taxonomy" id="4058"/>
    <lineage>
        <taxon>Eukaryota</taxon>
        <taxon>Viridiplantae</taxon>
        <taxon>Streptophyta</taxon>
        <taxon>Embryophyta</taxon>
        <taxon>Tracheophyta</taxon>
        <taxon>Spermatophyta</taxon>
        <taxon>Magnoliopsida</taxon>
        <taxon>eudicotyledons</taxon>
        <taxon>Gunneridae</taxon>
        <taxon>Pentapetalae</taxon>
        <taxon>asterids</taxon>
        <taxon>lamiids</taxon>
        <taxon>Gentianales</taxon>
        <taxon>Apocynaceae</taxon>
        <taxon>Rauvolfioideae</taxon>
        <taxon>Vinceae</taxon>
        <taxon>Catharanthinae</taxon>
        <taxon>Catharanthus</taxon>
    </lineage>
</organism>
<reference evidence="2" key="1">
    <citation type="journal article" date="2023" name="Nat. Plants">
        <title>Single-cell RNA sequencing provides a high-resolution roadmap for understanding the multicellular compartmentation of specialized metabolism.</title>
        <authorList>
            <person name="Sun S."/>
            <person name="Shen X."/>
            <person name="Li Y."/>
            <person name="Li Y."/>
            <person name="Wang S."/>
            <person name="Li R."/>
            <person name="Zhang H."/>
            <person name="Shen G."/>
            <person name="Guo B."/>
            <person name="Wei J."/>
            <person name="Xu J."/>
            <person name="St-Pierre B."/>
            <person name="Chen S."/>
            <person name="Sun C."/>
        </authorList>
    </citation>
    <scope>NUCLEOTIDE SEQUENCE [LARGE SCALE GENOMIC DNA]</scope>
</reference>
<evidence type="ECO:0000313" key="1">
    <source>
        <dbReference type="EMBL" id="KAI5647454.1"/>
    </source>
</evidence>
<sequence>MDSESIFKLPVINLNKKNTNPGAEYWIEASNFVKKALEEYGFFVAVDDQHDKFSADFDDSIFESLRDLFDLPTEIKVKSTSEIPYFGYCGPNPLMPVYESINIEDATNLKAVQSFANLIEVLHSYAKKVADLDRMVSRMVFESYGVEKYHNSHIESLTYFLRFTKYGVNPNPKYNERDVVVGTLPHTDKNFITILHQNQINGLQVQLKDGKWISVDFPPSSLVIMAGDAFSAWSNGRVHSAIHRVTIKEGKEARYSLAQFSFVCRSMVKTPEELVDDDQHPLLYKPFDNFDLLRFYRTDEGQRAHNLLKAFSGLEDLKGAGRGRRTCNEIRHALEEYGCFVAVYERISLELRNKVFNALEEMFNFPMETKIKNTSDTPFFGYFGQHPDLPLHESMGIGDVTTFQMIQNFSNLIEIINEYAKLLSELEQEVTRMVFESYGILENQTDINNRINSMTYLLRFNKYRVPGHDETSIGSPVHTDKSFLTILDQNQVNGLEIKTKDDRWISVDFQSPSSFVVMAGDGFWAWSNNRVEPAFHRVVMDKRETRYSLGLFSYQKGIVQVPKELIDEEHPQYFKPFDHLGLLHFFLKQVQMGQLSECLMQAYCGVNS</sequence>